<dbReference type="Pfam" id="PF00650">
    <property type="entry name" value="CRAL_TRIO"/>
    <property type="match status" value="1"/>
</dbReference>
<sequence>MSDECLNVLQKKLIALYENDGDVFDENDFNKIVLDEKYLKRFLLRQNGDLEKAFEFVKETLIWRKEEKLSQMTDASLPRELYEIAGVCIHGTDFDGNAVLYLRCRYATYPKEAKTAITRSNYYLLHKAFEKGLYGGDKGWVMVLDFTGIKFTSFDPQMTYTVLKTLNRMPSGLSKLLLYNFPWYGKPFLQMLMSLVPKDWTHCGKIVNKDQILQIIPSENLPVFFENPSERHKNEIPSGAKYFDDMDKEEIELYGLKSEHRAIFKKYLTSFENI</sequence>
<evidence type="ECO:0000259" key="1">
    <source>
        <dbReference type="PROSITE" id="PS50191"/>
    </source>
</evidence>
<keyword evidence="3" id="KW-1185">Reference proteome</keyword>
<dbReference type="InterPro" id="IPR036865">
    <property type="entry name" value="CRAL-TRIO_dom_sf"/>
</dbReference>
<dbReference type="InterPro" id="IPR001251">
    <property type="entry name" value="CRAL-TRIO_dom"/>
</dbReference>
<dbReference type="SUPFAM" id="SSF46938">
    <property type="entry name" value="CRAL/TRIO N-terminal domain"/>
    <property type="match status" value="1"/>
</dbReference>
<protein>
    <submittedName>
        <fullName evidence="2">Motile sperm domain-containing protein 2-like protein</fullName>
    </submittedName>
</protein>
<dbReference type="CDD" id="cd00170">
    <property type="entry name" value="SEC14"/>
    <property type="match status" value="1"/>
</dbReference>
<feature type="domain" description="CRAL-TRIO" evidence="1">
    <location>
        <begin position="77"/>
        <end position="233"/>
    </location>
</feature>
<dbReference type="AlphaFoldDB" id="A0A443R7U9"/>
<dbReference type="OrthoDB" id="75724at2759"/>
<dbReference type="PANTHER" id="PTHR45824:SF29">
    <property type="entry name" value="GH16843P"/>
    <property type="match status" value="1"/>
</dbReference>
<dbReference type="SMART" id="SM00516">
    <property type="entry name" value="SEC14"/>
    <property type="match status" value="1"/>
</dbReference>
<proteinExistence type="predicted"/>
<accession>A0A443R7U9</accession>
<dbReference type="Gene3D" id="3.40.525.10">
    <property type="entry name" value="CRAL-TRIO lipid binding domain"/>
    <property type="match status" value="1"/>
</dbReference>
<dbReference type="InterPro" id="IPR036273">
    <property type="entry name" value="CRAL/TRIO_N_dom_sf"/>
</dbReference>
<evidence type="ECO:0000313" key="2">
    <source>
        <dbReference type="EMBL" id="RWS11343.1"/>
    </source>
</evidence>
<dbReference type="EMBL" id="NCKU01001753">
    <property type="protein sequence ID" value="RWS11343.1"/>
    <property type="molecule type" value="Genomic_DNA"/>
</dbReference>
<organism evidence="2 3">
    <name type="scientific">Dinothrombium tinctorium</name>
    <dbReference type="NCBI Taxonomy" id="1965070"/>
    <lineage>
        <taxon>Eukaryota</taxon>
        <taxon>Metazoa</taxon>
        <taxon>Ecdysozoa</taxon>
        <taxon>Arthropoda</taxon>
        <taxon>Chelicerata</taxon>
        <taxon>Arachnida</taxon>
        <taxon>Acari</taxon>
        <taxon>Acariformes</taxon>
        <taxon>Trombidiformes</taxon>
        <taxon>Prostigmata</taxon>
        <taxon>Anystina</taxon>
        <taxon>Parasitengona</taxon>
        <taxon>Trombidioidea</taxon>
        <taxon>Trombidiidae</taxon>
        <taxon>Dinothrombium</taxon>
    </lineage>
</organism>
<dbReference type="SUPFAM" id="SSF52087">
    <property type="entry name" value="CRAL/TRIO domain"/>
    <property type="match status" value="1"/>
</dbReference>
<dbReference type="GO" id="GO:0008526">
    <property type="term" value="F:phosphatidylinositol transfer activity"/>
    <property type="evidence" value="ECO:0007669"/>
    <property type="project" value="TreeGrafter"/>
</dbReference>
<gene>
    <name evidence="2" type="ORF">B4U79_17536</name>
</gene>
<comment type="caution">
    <text evidence="2">The sequence shown here is derived from an EMBL/GenBank/DDBJ whole genome shotgun (WGS) entry which is preliminary data.</text>
</comment>
<dbReference type="PROSITE" id="PS50191">
    <property type="entry name" value="CRAL_TRIO"/>
    <property type="match status" value="1"/>
</dbReference>
<dbReference type="Proteomes" id="UP000285301">
    <property type="component" value="Unassembled WGS sequence"/>
</dbReference>
<name>A0A443R7U9_9ACAR</name>
<dbReference type="PANTHER" id="PTHR45824">
    <property type="entry name" value="GH16843P"/>
    <property type="match status" value="1"/>
</dbReference>
<reference evidence="2 3" key="1">
    <citation type="journal article" date="2018" name="Gigascience">
        <title>Genomes of trombidid mites reveal novel predicted allergens and laterally-transferred genes associated with secondary metabolism.</title>
        <authorList>
            <person name="Dong X."/>
            <person name="Chaisiri K."/>
            <person name="Xia D."/>
            <person name="Armstrong S.D."/>
            <person name="Fang Y."/>
            <person name="Donnelly M.J."/>
            <person name="Kadowaki T."/>
            <person name="McGarry J.W."/>
            <person name="Darby A.C."/>
            <person name="Makepeace B.L."/>
        </authorList>
    </citation>
    <scope>NUCLEOTIDE SEQUENCE [LARGE SCALE GENOMIC DNA]</scope>
    <source>
        <strain evidence="2">UoL-WK</strain>
    </source>
</reference>
<dbReference type="InterPro" id="IPR052578">
    <property type="entry name" value="PI_Transfer_CRAL-TRIO"/>
</dbReference>
<evidence type="ECO:0000313" key="3">
    <source>
        <dbReference type="Proteomes" id="UP000285301"/>
    </source>
</evidence>